<proteinExistence type="predicted"/>
<sequence length="315" mass="34532">MPANFTSGWLGNGERAWHGLGTVTEGTLPAREAFETADALFTVEKRELFYPLIDEDHVADQRSGVYGVIRTDSEQLLGVVSKQYEIVQNDSLLRMAEFIREEVDMDCVIVLSDGAKVCFTATLRGAETDIVPGDTVKRRIVGYLGHDGKTGCGAKFTNIRVVCQNTLTAALGEAGGAHSSITHKNGANNNFDTLINSIDVARQDFVTECELMREFSRASMGVSQFNEFVDEVYNIDEGQVFRKREKLERAFTRGFGFRFAPASVWSAVNAITEVETSTRNTTAAKGRAQFARGTFGVGAQISKRAFALARDLVTA</sequence>
<reference evidence="1" key="1">
    <citation type="journal article" date="2005" name="Environ. Microbiol.">
        <title>Potential photosynthesis gene recombination between Prochlorococcus and Synechococcus via viral intermediates.</title>
        <authorList>
            <person name="Zeidner G."/>
            <person name="Bielawski J.P."/>
            <person name="Shmoish M."/>
            <person name="Scanlan D.J."/>
            <person name="Sabehi G."/>
            <person name="Beja O."/>
        </authorList>
    </citation>
    <scope>NUCLEOTIDE SEQUENCE</scope>
    <source>
        <strain evidence="1">1</strain>
    </source>
</reference>
<dbReference type="AlphaFoldDB" id="Q5Y1B4"/>
<name>Q5Y1B4_9ZZZZ</name>
<accession>Q5Y1B4</accession>
<dbReference type="InterPro" id="IPR017686">
    <property type="entry name" value="Phg/plasmid-like_prot"/>
</dbReference>
<protein>
    <submittedName>
        <fullName evidence="1">Uncharacterized protein</fullName>
    </submittedName>
</protein>
<dbReference type="NCBIfam" id="TIGR03299">
    <property type="entry name" value="LGT_TIGR03299"/>
    <property type="match status" value="1"/>
</dbReference>
<dbReference type="Pfam" id="PF06067">
    <property type="entry name" value="DUF932"/>
    <property type="match status" value="1"/>
</dbReference>
<organism evidence="1">
    <name type="scientific">uncultured organism BAC21E04</name>
    <dbReference type="NCBI Taxonomy" id="382346"/>
    <lineage>
        <taxon>unclassified sequences</taxon>
        <taxon>environmental samples</taxon>
    </lineage>
</organism>
<dbReference type="EMBL" id="AY713439">
    <property type="protein sequence ID" value="AAU84559.1"/>
    <property type="molecule type" value="Genomic_DNA"/>
</dbReference>
<dbReference type="InterPro" id="IPR026325">
    <property type="entry name" value="DUF932"/>
</dbReference>
<evidence type="ECO:0000313" key="1">
    <source>
        <dbReference type="EMBL" id="AAU84559.1"/>
    </source>
</evidence>